<feature type="DNA-binding region" description="H-T-H motif" evidence="2">
    <location>
        <begin position="36"/>
        <end position="55"/>
    </location>
</feature>
<dbReference type="GO" id="GO:0003677">
    <property type="term" value="F:DNA binding"/>
    <property type="evidence" value="ECO:0007669"/>
    <property type="project" value="UniProtKB-UniRule"/>
</dbReference>
<evidence type="ECO:0000313" key="5">
    <source>
        <dbReference type="Proteomes" id="UP000241434"/>
    </source>
</evidence>
<evidence type="ECO:0000256" key="2">
    <source>
        <dbReference type="PROSITE-ProRule" id="PRU00335"/>
    </source>
</evidence>
<dbReference type="InterPro" id="IPR041490">
    <property type="entry name" value="KstR2_TetR_C"/>
</dbReference>
<dbReference type="Pfam" id="PF00440">
    <property type="entry name" value="TetR_N"/>
    <property type="match status" value="1"/>
</dbReference>
<accession>A0A2P7Q2D2</accession>
<dbReference type="SUPFAM" id="SSF46689">
    <property type="entry name" value="Homeodomain-like"/>
    <property type="match status" value="1"/>
</dbReference>
<keyword evidence="1 2" id="KW-0238">DNA-binding</keyword>
<dbReference type="PROSITE" id="PS50977">
    <property type="entry name" value="HTH_TETR_2"/>
    <property type="match status" value="1"/>
</dbReference>
<evidence type="ECO:0000313" key="4">
    <source>
        <dbReference type="EMBL" id="PSJ32134.1"/>
    </source>
</evidence>
<dbReference type="Proteomes" id="UP000241434">
    <property type="component" value="Unassembled WGS sequence"/>
</dbReference>
<keyword evidence="5" id="KW-1185">Reference proteome</keyword>
<dbReference type="EMBL" id="JYGE01000002">
    <property type="protein sequence ID" value="PSJ32134.1"/>
    <property type="molecule type" value="Genomic_DNA"/>
</dbReference>
<sequence length="200" mass="23050">MAKGTILTPEQQLERRREIKNTTLQLFAKKGFRKTSMREISKALGMGKSSIYDFFESKDEIVVFAFEETMVAVVEKTKKISASDLPPDESLREIMRNDLAYTKENKHLIGWLNAEVSYLEKPYQKRLHDVRHQYQSIIQAVIDKGINLGLFRETNSLLATKLLINSMISIAYTSRLTGTMEEMLEEAMNIFLYGIENTNK</sequence>
<dbReference type="Gene3D" id="1.10.357.10">
    <property type="entry name" value="Tetracycline Repressor, domain 2"/>
    <property type="match status" value="1"/>
</dbReference>
<organism evidence="4 5">
    <name type="scientific">Peptostreptococcus russellii</name>
    <dbReference type="NCBI Taxonomy" id="215200"/>
    <lineage>
        <taxon>Bacteria</taxon>
        <taxon>Bacillati</taxon>
        <taxon>Bacillota</taxon>
        <taxon>Clostridia</taxon>
        <taxon>Peptostreptococcales</taxon>
        <taxon>Peptostreptococcaceae</taxon>
        <taxon>Peptostreptococcus</taxon>
    </lineage>
</organism>
<dbReference type="InterPro" id="IPR050624">
    <property type="entry name" value="HTH-type_Tx_Regulator"/>
</dbReference>
<feature type="domain" description="HTH tetR-type" evidence="3">
    <location>
        <begin position="13"/>
        <end position="73"/>
    </location>
</feature>
<evidence type="ECO:0000256" key="1">
    <source>
        <dbReference type="ARBA" id="ARBA00023125"/>
    </source>
</evidence>
<dbReference type="SUPFAM" id="SSF48498">
    <property type="entry name" value="Tetracyclin repressor-like, C-terminal domain"/>
    <property type="match status" value="1"/>
</dbReference>
<comment type="caution">
    <text evidence="4">The sequence shown here is derived from an EMBL/GenBank/DDBJ whole genome shotgun (WGS) entry which is preliminary data.</text>
</comment>
<gene>
    <name evidence="4" type="ORF">UF10_01720</name>
</gene>
<name>A0A2P7Q2D2_9FIRM</name>
<protein>
    <submittedName>
        <fullName evidence="4">TetR family transcriptional regulator</fullName>
    </submittedName>
</protein>
<dbReference type="Pfam" id="PF17932">
    <property type="entry name" value="TetR_C_24"/>
    <property type="match status" value="1"/>
</dbReference>
<dbReference type="InterPro" id="IPR001647">
    <property type="entry name" value="HTH_TetR"/>
</dbReference>
<dbReference type="PRINTS" id="PR00455">
    <property type="entry name" value="HTHTETR"/>
</dbReference>
<dbReference type="PANTHER" id="PTHR43479:SF11">
    <property type="entry name" value="ACREF_ENVCD OPERON REPRESSOR-RELATED"/>
    <property type="match status" value="1"/>
</dbReference>
<reference evidence="4" key="1">
    <citation type="thesis" date="2015" institute="Rutgers" country="The State University of New Jersey, 14 College Farm Rd., New Brunswick, NJ, USA">
        <title>Ammonia toxicity in bacteria and its implications for treatment of and resource recovery from highly nitrogenous organic wastes.</title>
        <authorList>
            <person name="Luther A.K."/>
        </authorList>
    </citation>
    <scope>NUCLEOTIDE SEQUENCE</scope>
    <source>
        <strain evidence="4">RT-10B</strain>
    </source>
</reference>
<dbReference type="InterPro" id="IPR009057">
    <property type="entry name" value="Homeodomain-like_sf"/>
</dbReference>
<dbReference type="InterPro" id="IPR036271">
    <property type="entry name" value="Tet_transcr_reg_TetR-rel_C_sf"/>
</dbReference>
<dbReference type="RefSeq" id="WP_106776114.1">
    <property type="nucleotide sequence ID" value="NZ_JYGE01000002.1"/>
</dbReference>
<evidence type="ECO:0000259" key="3">
    <source>
        <dbReference type="PROSITE" id="PS50977"/>
    </source>
</evidence>
<dbReference type="AlphaFoldDB" id="A0A2P7Q2D2"/>
<dbReference type="OrthoDB" id="9812993at2"/>
<dbReference type="PANTHER" id="PTHR43479">
    <property type="entry name" value="ACREF/ENVCD OPERON REPRESSOR-RELATED"/>
    <property type="match status" value="1"/>
</dbReference>
<proteinExistence type="predicted"/>
<dbReference type="Gene3D" id="1.10.10.60">
    <property type="entry name" value="Homeodomain-like"/>
    <property type="match status" value="1"/>
</dbReference>